<dbReference type="InterPro" id="IPR005828">
    <property type="entry name" value="MFS_sugar_transport-like"/>
</dbReference>
<feature type="transmembrane region" description="Helical" evidence="6">
    <location>
        <begin position="124"/>
        <end position="144"/>
    </location>
</feature>
<dbReference type="GO" id="GO:0005351">
    <property type="term" value="F:carbohydrate:proton symporter activity"/>
    <property type="evidence" value="ECO:0007669"/>
    <property type="project" value="TreeGrafter"/>
</dbReference>
<dbReference type="AlphaFoldDB" id="A0A9W9Y693"/>
<keyword evidence="3 6" id="KW-0812">Transmembrane</keyword>
<accession>A0A9W9Y693</accession>
<comment type="similarity">
    <text evidence="2">Belongs to the major facilitator superfamily. Sugar transporter (TC 2.A.1.1) family.</text>
</comment>
<feature type="domain" description="Major facilitator superfamily (MFS) profile" evidence="7">
    <location>
        <begin position="1"/>
        <end position="433"/>
    </location>
</feature>
<keyword evidence="5 6" id="KW-0472">Membrane</keyword>
<feature type="transmembrane region" description="Helical" evidence="6">
    <location>
        <begin position="95"/>
        <end position="112"/>
    </location>
</feature>
<dbReference type="PROSITE" id="PS50850">
    <property type="entry name" value="MFS"/>
    <property type="match status" value="1"/>
</dbReference>
<keyword evidence="9" id="KW-1185">Reference proteome</keyword>
<dbReference type="InterPro" id="IPR020846">
    <property type="entry name" value="MFS_dom"/>
</dbReference>
<dbReference type="GO" id="GO:0016020">
    <property type="term" value="C:membrane"/>
    <property type="evidence" value="ECO:0007669"/>
    <property type="project" value="UniProtKB-SubCell"/>
</dbReference>
<dbReference type="InterPro" id="IPR005829">
    <property type="entry name" value="Sugar_transporter_CS"/>
</dbReference>
<name>A0A9W9Y693_9EURO</name>
<keyword evidence="4 6" id="KW-1133">Transmembrane helix</keyword>
<comment type="caution">
    <text evidence="8">The sequence shown here is derived from an EMBL/GenBank/DDBJ whole genome shotgun (WGS) entry which is preliminary data.</text>
</comment>
<evidence type="ECO:0000256" key="5">
    <source>
        <dbReference type="ARBA" id="ARBA00023136"/>
    </source>
</evidence>
<evidence type="ECO:0000256" key="2">
    <source>
        <dbReference type="ARBA" id="ARBA00010992"/>
    </source>
</evidence>
<dbReference type="Pfam" id="PF00083">
    <property type="entry name" value="Sugar_tr"/>
    <property type="match status" value="1"/>
</dbReference>
<evidence type="ECO:0000256" key="1">
    <source>
        <dbReference type="ARBA" id="ARBA00004141"/>
    </source>
</evidence>
<feature type="transmembrane region" description="Helical" evidence="6">
    <location>
        <begin position="340"/>
        <end position="359"/>
    </location>
</feature>
<proteinExistence type="inferred from homology"/>
<feature type="transmembrane region" description="Helical" evidence="6">
    <location>
        <begin position="371"/>
        <end position="390"/>
    </location>
</feature>
<feature type="transmembrane region" description="Helical" evidence="6">
    <location>
        <begin position="315"/>
        <end position="334"/>
    </location>
</feature>
<evidence type="ECO:0000256" key="4">
    <source>
        <dbReference type="ARBA" id="ARBA00022989"/>
    </source>
</evidence>
<comment type="subcellular location">
    <subcellularLocation>
        <location evidence="1">Membrane</location>
        <topology evidence="1">Multi-pass membrane protein</topology>
    </subcellularLocation>
</comment>
<dbReference type="Gene3D" id="1.20.1250.20">
    <property type="entry name" value="MFS general substrate transporter like domains"/>
    <property type="match status" value="1"/>
</dbReference>
<evidence type="ECO:0000256" key="3">
    <source>
        <dbReference type="ARBA" id="ARBA00022692"/>
    </source>
</evidence>
<sequence length="497" mass="54148">MSPKTRGSNAYNYFVVFAAALGSFTFGFTNAIVGTVLAQNGLFFGGGLIGCFILSSLVNKWGRVRGFQVICSLSVLSGIIQGAAVHIGMLLVGRFLGGIASGMLCCAVPLYQSELSPPNRRGRMVGSHGALLAAGFAGAGWAAYGCYFLKGGQIQWRLLLSLQVVSPALLLGLSFWMPESPRWLIMKNQMDAGLEILKRLHHTAGDSADILAHEEYYQIRGQLALEAEKPTTFWRLIKVPSYRRRFLLAFALQFICESSGIAVINNYSVLLYNSLGLFGWKPLLVYGGYATWATITNYSSSLIIDRVGRVRLFKVGAVATLTCLVIFAALFASVDADNKALSGAAVAILFLYLACFAICMDTNSFVYCVEIFPTNARAVGFSTAICGWIGTNLVYTEVASTAFNTIRWKFLLVFICVSAATMPFWWFCLPETKDLSLEEIAALFDDEVAIDFTHMSANEREKWDAALVEADGKGVSEVAGISHHVEQVEKRAATQTA</sequence>
<evidence type="ECO:0000256" key="6">
    <source>
        <dbReference type="SAM" id="Phobius"/>
    </source>
</evidence>
<feature type="transmembrane region" description="Helical" evidence="6">
    <location>
        <begin position="70"/>
        <end position="89"/>
    </location>
</feature>
<evidence type="ECO:0000313" key="8">
    <source>
        <dbReference type="EMBL" id="KAJ5521057.1"/>
    </source>
</evidence>
<dbReference type="PANTHER" id="PTHR48022:SF11">
    <property type="entry name" value="MONOSACCHARIDE TRANSPORTER (HXT8), PUTATIVE (AFU_ORTHOLOGUE AFUA_2G08120)-RELATED"/>
    <property type="match status" value="1"/>
</dbReference>
<feature type="transmembrane region" description="Helical" evidence="6">
    <location>
        <begin position="12"/>
        <end position="33"/>
    </location>
</feature>
<feature type="transmembrane region" description="Helical" evidence="6">
    <location>
        <begin position="284"/>
        <end position="303"/>
    </location>
</feature>
<dbReference type="OrthoDB" id="6612291at2759"/>
<dbReference type="PROSITE" id="PS00217">
    <property type="entry name" value="SUGAR_TRANSPORT_2"/>
    <property type="match status" value="1"/>
</dbReference>
<dbReference type="PANTHER" id="PTHR48022">
    <property type="entry name" value="PLASTIDIC GLUCOSE TRANSPORTER 4"/>
    <property type="match status" value="1"/>
</dbReference>
<dbReference type="SUPFAM" id="SSF103473">
    <property type="entry name" value="MFS general substrate transporter"/>
    <property type="match status" value="1"/>
</dbReference>
<dbReference type="InterPro" id="IPR036259">
    <property type="entry name" value="MFS_trans_sf"/>
</dbReference>
<reference evidence="8" key="2">
    <citation type="journal article" date="2023" name="IMA Fungus">
        <title>Comparative genomic study of the Penicillium genus elucidates a diverse pangenome and 15 lateral gene transfer events.</title>
        <authorList>
            <person name="Petersen C."/>
            <person name="Sorensen T."/>
            <person name="Nielsen M.R."/>
            <person name="Sondergaard T.E."/>
            <person name="Sorensen J.L."/>
            <person name="Fitzpatrick D.A."/>
            <person name="Frisvad J.C."/>
            <person name="Nielsen K.L."/>
        </authorList>
    </citation>
    <scope>NUCLEOTIDE SEQUENCE</scope>
    <source>
        <strain evidence="8">IBT 29495</strain>
    </source>
</reference>
<evidence type="ECO:0000259" key="7">
    <source>
        <dbReference type="PROSITE" id="PS50850"/>
    </source>
</evidence>
<dbReference type="EMBL" id="JAPWDS010000001">
    <property type="protein sequence ID" value="KAJ5521057.1"/>
    <property type="molecule type" value="Genomic_DNA"/>
</dbReference>
<feature type="transmembrane region" description="Helical" evidence="6">
    <location>
        <begin position="410"/>
        <end position="429"/>
    </location>
</feature>
<evidence type="ECO:0000313" key="9">
    <source>
        <dbReference type="Proteomes" id="UP001149954"/>
    </source>
</evidence>
<reference evidence="8" key="1">
    <citation type="submission" date="2022-12" db="EMBL/GenBank/DDBJ databases">
        <authorList>
            <person name="Petersen C."/>
        </authorList>
    </citation>
    <scope>NUCLEOTIDE SEQUENCE</scope>
    <source>
        <strain evidence="8">IBT 29495</strain>
    </source>
</reference>
<dbReference type="Proteomes" id="UP001149954">
    <property type="component" value="Unassembled WGS sequence"/>
</dbReference>
<dbReference type="InterPro" id="IPR050360">
    <property type="entry name" value="MFS_Sugar_Transporters"/>
</dbReference>
<protein>
    <recommendedName>
        <fullName evidence="7">Major facilitator superfamily (MFS) profile domain-containing protein</fullName>
    </recommendedName>
</protein>
<gene>
    <name evidence="8" type="ORF">N7463_001510</name>
</gene>
<feature type="transmembrane region" description="Helical" evidence="6">
    <location>
        <begin position="39"/>
        <end position="58"/>
    </location>
</feature>
<organism evidence="8 9">
    <name type="scientific">Penicillium fimorum</name>
    <dbReference type="NCBI Taxonomy" id="1882269"/>
    <lineage>
        <taxon>Eukaryota</taxon>
        <taxon>Fungi</taxon>
        <taxon>Dikarya</taxon>
        <taxon>Ascomycota</taxon>
        <taxon>Pezizomycotina</taxon>
        <taxon>Eurotiomycetes</taxon>
        <taxon>Eurotiomycetidae</taxon>
        <taxon>Eurotiales</taxon>
        <taxon>Aspergillaceae</taxon>
        <taxon>Penicillium</taxon>
    </lineage>
</organism>
<feature type="transmembrane region" description="Helical" evidence="6">
    <location>
        <begin position="156"/>
        <end position="177"/>
    </location>
</feature>
<feature type="transmembrane region" description="Helical" evidence="6">
    <location>
        <begin position="246"/>
        <end position="264"/>
    </location>
</feature>